<accession>A0A3L6S495</accession>
<dbReference type="EMBL" id="PQIB02000005">
    <property type="protein sequence ID" value="RLN15780.1"/>
    <property type="molecule type" value="Genomic_DNA"/>
</dbReference>
<sequence length="173" mass="19054">MEISREANLKFQNKARSSHQAFLLSSREILVRECIKLASAIRRSAAAGCVTPSAGADEDDLPYLQLDKFTDGEANQQHLNNAGIQIQVAEGDVKRSHLKFQDKATSSHQAFLLYTREVLVRECVKLASAIRRAAAGCVTPSTGADEDDLPYMQLDKVTRAVSRETFGPLYLVT</sequence>
<dbReference type="Proteomes" id="UP000275267">
    <property type="component" value="Unassembled WGS sequence"/>
</dbReference>
<dbReference type="AlphaFoldDB" id="A0A3L6S495"/>
<reference evidence="2" key="1">
    <citation type="journal article" date="2019" name="Nat. Commun.">
        <title>The genome of broomcorn millet.</title>
        <authorList>
            <person name="Zou C."/>
            <person name="Miki D."/>
            <person name="Li D."/>
            <person name="Tang Q."/>
            <person name="Xiao L."/>
            <person name="Rajput S."/>
            <person name="Deng P."/>
            <person name="Jia W."/>
            <person name="Huang R."/>
            <person name="Zhang M."/>
            <person name="Sun Y."/>
            <person name="Hu J."/>
            <person name="Fu X."/>
            <person name="Schnable P.S."/>
            <person name="Li F."/>
            <person name="Zhang H."/>
            <person name="Feng B."/>
            <person name="Zhu X."/>
            <person name="Liu R."/>
            <person name="Schnable J.C."/>
            <person name="Zhu J.-K."/>
            <person name="Zhang H."/>
        </authorList>
    </citation>
    <scope>NUCLEOTIDE SEQUENCE [LARGE SCALE GENOMIC DNA]</scope>
</reference>
<protein>
    <submittedName>
        <fullName evidence="1">Uncharacterized protein</fullName>
    </submittedName>
</protein>
<gene>
    <name evidence="1" type="ORF">C2845_PM02G35410</name>
</gene>
<evidence type="ECO:0000313" key="1">
    <source>
        <dbReference type="EMBL" id="RLN15780.1"/>
    </source>
</evidence>
<proteinExistence type="predicted"/>
<evidence type="ECO:0000313" key="2">
    <source>
        <dbReference type="Proteomes" id="UP000275267"/>
    </source>
</evidence>
<keyword evidence="2" id="KW-1185">Reference proteome</keyword>
<comment type="caution">
    <text evidence="1">The sequence shown here is derived from an EMBL/GenBank/DDBJ whole genome shotgun (WGS) entry which is preliminary data.</text>
</comment>
<organism evidence="1 2">
    <name type="scientific">Panicum miliaceum</name>
    <name type="common">Proso millet</name>
    <name type="synonym">Broomcorn millet</name>
    <dbReference type="NCBI Taxonomy" id="4540"/>
    <lineage>
        <taxon>Eukaryota</taxon>
        <taxon>Viridiplantae</taxon>
        <taxon>Streptophyta</taxon>
        <taxon>Embryophyta</taxon>
        <taxon>Tracheophyta</taxon>
        <taxon>Spermatophyta</taxon>
        <taxon>Magnoliopsida</taxon>
        <taxon>Liliopsida</taxon>
        <taxon>Poales</taxon>
        <taxon>Poaceae</taxon>
        <taxon>PACMAD clade</taxon>
        <taxon>Panicoideae</taxon>
        <taxon>Panicodae</taxon>
        <taxon>Paniceae</taxon>
        <taxon>Panicinae</taxon>
        <taxon>Panicum</taxon>
        <taxon>Panicum sect. Panicum</taxon>
    </lineage>
</organism>
<name>A0A3L6S495_PANMI</name>
<dbReference type="OrthoDB" id="673566at2759"/>